<dbReference type="CDD" id="cd02009">
    <property type="entry name" value="TPP_SHCHC_synthase"/>
    <property type="match status" value="1"/>
</dbReference>
<comment type="pathway">
    <text evidence="6">Quinol/quinone metabolism; 1,4-dihydroxy-2-naphthoate biosynthesis; 1,4-dihydroxy-2-naphthoate from chorismate: step 2/7.</text>
</comment>
<feature type="domain" description="Thiamine pyrophosphate enzyme N-terminal TPP-binding" evidence="8">
    <location>
        <begin position="10"/>
        <end position="116"/>
    </location>
</feature>
<dbReference type="GO" id="GO:0009234">
    <property type="term" value="P:menaquinone biosynthetic process"/>
    <property type="evidence" value="ECO:0007669"/>
    <property type="project" value="UniProtKB-UniRule"/>
</dbReference>
<dbReference type="PIRSF" id="PIRSF004983">
    <property type="entry name" value="MenD"/>
    <property type="match status" value="1"/>
</dbReference>
<dbReference type="Proteomes" id="UP000183257">
    <property type="component" value="Unassembled WGS sequence"/>
</dbReference>
<keyword evidence="6" id="KW-0474">Menaquinone biosynthesis</keyword>
<dbReference type="Gene3D" id="3.40.50.1220">
    <property type="entry name" value="TPP-binding domain"/>
    <property type="match status" value="1"/>
</dbReference>
<evidence type="ECO:0000256" key="5">
    <source>
        <dbReference type="ARBA" id="ARBA00023211"/>
    </source>
</evidence>
<dbReference type="CDD" id="cd07037">
    <property type="entry name" value="TPP_PYR_MenD"/>
    <property type="match status" value="1"/>
</dbReference>
<dbReference type="GO" id="GO:0030976">
    <property type="term" value="F:thiamine pyrophosphate binding"/>
    <property type="evidence" value="ECO:0007669"/>
    <property type="project" value="UniProtKB-UniRule"/>
</dbReference>
<dbReference type="EC" id="2.2.1.9" evidence="6"/>
<evidence type="ECO:0000313" key="10">
    <source>
        <dbReference type="Proteomes" id="UP000183257"/>
    </source>
</evidence>
<dbReference type="PANTHER" id="PTHR42916">
    <property type="entry name" value="2-SUCCINYL-5-ENOLPYRUVYL-6-HYDROXY-3-CYCLOHEXENE-1-CARBOXYLATE SYNTHASE"/>
    <property type="match status" value="1"/>
</dbReference>
<keyword evidence="1 6" id="KW-0808">Transferase</keyword>
<dbReference type="InterPro" id="IPR011766">
    <property type="entry name" value="TPP_enzyme_TPP-bd"/>
</dbReference>
<comment type="pathway">
    <text evidence="6">Quinol/quinone metabolism; menaquinone biosynthesis.</text>
</comment>
<dbReference type="RefSeq" id="WP_072301998.1">
    <property type="nucleotide sequence ID" value="NZ_FPIY01000001.1"/>
</dbReference>
<dbReference type="NCBIfam" id="TIGR00173">
    <property type="entry name" value="menD"/>
    <property type="match status" value="1"/>
</dbReference>
<evidence type="ECO:0000256" key="2">
    <source>
        <dbReference type="ARBA" id="ARBA00022723"/>
    </source>
</evidence>
<dbReference type="UniPathway" id="UPA01057">
    <property type="reaction ID" value="UER00164"/>
</dbReference>
<dbReference type="PANTHER" id="PTHR42916:SF1">
    <property type="entry name" value="PROTEIN PHYLLO, CHLOROPLASTIC"/>
    <property type="match status" value="1"/>
</dbReference>
<keyword evidence="3 6" id="KW-0460">Magnesium</keyword>
<comment type="function">
    <text evidence="6">Catalyzes the thiamine diphosphate-dependent decarboxylation of 2-oxoglutarate and the subsequent addition of the resulting succinic semialdehyde-thiamine pyrophosphate anion to isochorismate to yield 2-succinyl-5-enolpyruvyl-6-hydroxy-3-cyclohexene-1-carboxylate (SEPHCHC).</text>
</comment>
<keyword evidence="5 6" id="KW-0464">Manganese</keyword>
<dbReference type="EMBL" id="FPIY01000001">
    <property type="protein sequence ID" value="SFW17960.1"/>
    <property type="molecule type" value="Genomic_DNA"/>
</dbReference>
<comment type="similarity">
    <text evidence="6">Belongs to the TPP enzyme family. MenD subfamily.</text>
</comment>
<reference evidence="10" key="1">
    <citation type="submission" date="2016-11" db="EMBL/GenBank/DDBJ databases">
        <authorList>
            <person name="Varghese N."/>
            <person name="Submissions S."/>
        </authorList>
    </citation>
    <scope>NUCLEOTIDE SEQUENCE [LARGE SCALE GENOMIC DNA]</scope>
    <source>
        <strain evidence="10">DSM 24786</strain>
    </source>
</reference>
<keyword evidence="2 6" id="KW-0479">Metal-binding</keyword>
<evidence type="ECO:0000313" key="9">
    <source>
        <dbReference type="EMBL" id="SFW17960.1"/>
    </source>
</evidence>
<dbReference type="UniPathway" id="UPA00079"/>
<dbReference type="Gene3D" id="3.40.50.970">
    <property type="match status" value="2"/>
</dbReference>
<dbReference type="OrthoDB" id="9791859at2"/>
<comment type="subunit">
    <text evidence="6">Homodimer.</text>
</comment>
<comment type="cofactor">
    <cofactor evidence="6">
        <name>thiamine diphosphate</name>
        <dbReference type="ChEBI" id="CHEBI:58937"/>
    </cofactor>
    <text evidence="6">Binds 1 thiamine pyrophosphate per subunit.</text>
</comment>
<evidence type="ECO:0000256" key="1">
    <source>
        <dbReference type="ARBA" id="ARBA00022679"/>
    </source>
</evidence>
<comment type="cofactor">
    <cofactor evidence="6">
        <name>Mg(2+)</name>
        <dbReference type="ChEBI" id="CHEBI:18420"/>
    </cofactor>
    <cofactor evidence="6">
        <name>Mn(2+)</name>
        <dbReference type="ChEBI" id="CHEBI:29035"/>
    </cofactor>
</comment>
<dbReference type="Pfam" id="PF02775">
    <property type="entry name" value="TPP_enzyme_C"/>
    <property type="match status" value="1"/>
</dbReference>
<evidence type="ECO:0000259" key="7">
    <source>
        <dbReference type="Pfam" id="PF02775"/>
    </source>
</evidence>
<dbReference type="STRING" id="76595.SAMN05660313_00312"/>
<keyword evidence="10" id="KW-1185">Reference proteome</keyword>
<evidence type="ECO:0000256" key="3">
    <source>
        <dbReference type="ARBA" id="ARBA00022842"/>
    </source>
</evidence>
<dbReference type="Pfam" id="PF02776">
    <property type="entry name" value="TPP_enzyme_N"/>
    <property type="match status" value="1"/>
</dbReference>
<accession>A0A1K1M4A4</accession>
<dbReference type="HAMAP" id="MF_01659">
    <property type="entry name" value="MenD"/>
    <property type="match status" value="1"/>
</dbReference>
<proteinExistence type="inferred from homology"/>
<gene>
    <name evidence="6" type="primary">menD</name>
    <name evidence="9" type="ORF">SAMN05660313_00312</name>
</gene>
<dbReference type="AlphaFoldDB" id="A0A1K1M4A4"/>
<dbReference type="InterPro" id="IPR004433">
    <property type="entry name" value="MenaQ_synth_MenD"/>
</dbReference>
<dbReference type="InterPro" id="IPR029061">
    <property type="entry name" value="THDP-binding"/>
</dbReference>
<feature type="domain" description="Thiamine pyrophosphate enzyme TPP-binding" evidence="7">
    <location>
        <begin position="423"/>
        <end position="566"/>
    </location>
</feature>
<dbReference type="GO" id="GO:0070204">
    <property type="term" value="F:2-succinyl-5-enolpyruvyl-6-hydroxy-3-cyclohexene-1-carboxylic-acid synthase activity"/>
    <property type="evidence" value="ECO:0007669"/>
    <property type="project" value="UniProtKB-UniRule"/>
</dbReference>
<dbReference type="InterPro" id="IPR012001">
    <property type="entry name" value="Thiamin_PyroP_enz_TPP-bd_dom"/>
</dbReference>
<sequence>MRYSSIPSAQSVILHCKAKGVKDIVISPGSRNAPLTIGFTEDPYFKCYSIVDERCAAFFALGIAQNTGKGVAVVCTSGSALLNYYPAIAEAFYSDIPLLVISADRPTYRIDIGDGQTIRQANVFKNHIGYQANLKQDVLHATATVQKYGKALLLAKESPETQQNNINNYNGVELQKAIDYALEERSPVHINVPFEEPLYNTQDYASVFPSIKEEEDPTLETCSRLDDFAAIWNNASKKMILVGVNKPSVVEQQFLDELAEDESVIVFTETTSNIHHPSFFNSIDSILAPIEKLDNKDELFTTLQPDVLLTFGGLIVSKKIKQFLRTYKPKHHWHIDGKKAYDTFFSLSHHFKVDTNTFFNAFLDKTKYKESGYYEYWSKVKLGYEQKREAYLETIPFSDMLAFSKILPNIPSGYQVHLSNSSTVRYAQLFPLKSALKVYCNRGTSGIDGSTSTAVGSSIYAKKPTVLITGDLSFLYDSNALWNNYIKPNFRVIVLNNSGGGIFRILPGQEETDNYKTYFETTHNLDISNLCKMYSIDYKLAEDEEMLEKHLENFYEESDRPKLLEVKTPRIINNKILLSYFDFIS</sequence>
<evidence type="ECO:0000256" key="6">
    <source>
        <dbReference type="HAMAP-Rule" id="MF_01659"/>
    </source>
</evidence>
<comment type="catalytic activity">
    <reaction evidence="6">
        <text>isochorismate + 2-oxoglutarate + H(+) = 5-enolpyruvoyl-6-hydroxy-2-succinyl-cyclohex-3-ene-1-carboxylate + CO2</text>
        <dbReference type="Rhea" id="RHEA:25593"/>
        <dbReference type="ChEBI" id="CHEBI:15378"/>
        <dbReference type="ChEBI" id="CHEBI:16526"/>
        <dbReference type="ChEBI" id="CHEBI:16810"/>
        <dbReference type="ChEBI" id="CHEBI:29780"/>
        <dbReference type="ChEBI" id="CHEBI:58818"/>
        <dbReference type="EC" id="2.2.1.9"/>
    </reaction>
</comment>
<protein>
    <recommendedName>
        <fullName evidence="6">2-succinyl-5-enolpyruvyl-6-hydroxy-3-cyclohexene-1-carboxylate synthase</fullName>
        <shortName evidence="6">SEPHCHC synthase</shortName>
        <ecNumber evidence="6">2.2.1.9</ecNumber>
    </recommendedName>
    <alternativeName>
        <fullName evidence="6">Menaquinone biosynthesis protein MenD</fullName>
    </alternativeName>
</protein>
<dbReference type="GO" id="GO:0000287">
    <property type="term" value="F:magnesium ion binding"/>
    <property type="evidence" value="ECO:0007669"/>
    <property type="project" value="UniProtKB-UniRule"/>
</dbReference>
<dbReference type="GO" id="GO:0030145">
    <property type="term" value="F:manganese ion binding"/>
    <property type="evidence" value="ECO:0007669"/>
    <property type="project" value="UniProtKB-UniRule"/>
</dbReference>
<keyword evidence="4 6" id="KW-0786">Thiamine pyrophosphate</keyword>
<evidence type="ECO:0000259" key="8">
    <source>
        <dbReference type="Pfam" id="PF02776"/>
    </source>
</evidence>
<evidence type="ECO:0000256" key="4">
    <source>
        <dbReference type="ARBA" id="ARBA00023052"/>
    </source>
</evidence>
<organism evidence="9 10">
    <name type="scientific">Cellulophaga fucicola</name>
    <dbReference type="NCBI Taxonomy" id="76595"/>
    <lineage>
        <taxon>Bacteria</taxon>
        <taxon>Pseudomonadati</taxon>
        <taxon>Bacteroidota</taxon>
        <taxon>Flavobacteriia</taxon>
        <taxon>Flavobacteriales</taxon>
        <taxon>Flavobacteriaceae</taxon>
        <taxon>Cellulophaga</taxon>
    </lineage>
</organism>
<dbReference type="SUPFAM" id="SSF52518">
    <property type="entry name" value="Thiamin diphosphate-binding fold (THDP-binding)"/>
    <property type="match status" value="2"/>
</dbReference>
<name>A0A1K1M4A4_9FLAO</name>